<dbReference type="Proteomes" id="UP001060919">
    <property type="component" value="Chromosome"/>
</dbReference>
<gene>
    <name evidence="1" type="ORF">AsAng_0060930</name>
</gene>
<proteinExistence type="predicted"/>
<keyword evidence="2" id="KW-1185">Reference proteome</keyword>
<evidence type="ECO:0000313" key="1">
    <source>
        <dbReference type="EMBL" id="BDS15309.1"/>
    </source>
</evidence>
<evidence type="ECO:0008006" key="3">
    <source>
        <dbReference type="Google" id="ProtNLM"/>
    </source>
</evidence>
<dbReference type="RefSeq" id="WP_264790473.1">
    <property type="nucleotide sequence ID" value="NZ_AP026867.1"/>
</dbReference>
<name>A0A916DVM9_9BACT</name>
<reference evidence="1" key="1">
    <citation type="submission" date="2022-09" db="EMBL/GenBank/DDBJ databases">
        <title>Aureispira anguillicida sp. nov., isolated from Leptocephalus of Japanese eel Anguilla japonica.</title>
        <authorList>
            <person name="Yuasa K."/>
            <person name="Mekata T."/>
            <person name="Ikunari K."/>
        </authorList>
    </citation>
    <scope>NUCLEOTIDE SEQUENCE</scope>
    <source>
        <strain evidence="1">EL160426</strain>
    </source>
</reference>
<dbReference type="EMBL" id="AP026867">
    <property type="protein sequence ID" value="BDS15309.1"/>
    <property type="molecule type" value="Genomic_DNA"/>
</dbReference>
<dbReference type="KEGG" id="aup:AsAng_0060930"/>
<dbReference type="AlphaFoldDB" id="A0A916DVM9"/>
<accession>A0A916DVM9</accession>
<sequence length="110" mass="12101">MNQALNNLIIILTLFLFLFQSCDKTEPAVTVTYSSDIQNIMYNYCTSCHQGTAPSANLDLSTYQNVRNATLQGTLVQRVNDANNPMPASGLIAASDRKKIDDWVQAGCPQ</sequence>
<evidence type="ECO:0000313" key="2">
    <source>
        <dbReference type="Proteomes" id="UP001060919"/>
    </source>
</evidence>
<protein>
    <recommendedName>
        <fullName evidence="3">Cytochrome c domain-containing protein</fullName>
    </recommendedName>
</protein>
<organism evidence="1 2">
    <name type="scientific">Aureispira anguillae</name>
    <dbReference type="NCBI Taxonomy" id="2864201"/>
    <lineage>
        <taxon>Bacteria</taxon>
        <taxon>Pseudomonadati</taxon>
        <taxon>Bacteroidota</taxon>
        <taxon>Saprospiria</taxon>
        <taxon>Saprospirales</taxon>
        <taxon>Saprospiraceae</taxon>
        <taxon>Aureispira</taxon>
    </lineage>
</organism>